<dbReference type="CDD" id="cd05936">
    <property type="entry name" value="FC-FACS_FadD_like"/>
    <property type="match status" value="1"/>
</dbReference>
<keyword evidence="6" id="KW-1185">Reference proteome</keyword>
<comment type="similarity">
    <text evidence="1">Belongs to the ATP-dependent AMP-binding enzyme family.</text>
</comment>
<sequence length="556" mass="62878">MTLSKPWLHQYPPQIPKTLSYPDVPLTALLTDAVKQYPDREAIHFLGKKITYRVLLEETYRFAHALEQIGIKSDQRVAIMLPNIPQAVIAYYAALFLGAIVVQVNPMYTERELLHLLTDSGANTIICLDIQYAKVEKIRSQTNIGQVIITSVSEYLPLRKKMLYPFTQTSIPRIPKEDDVYSFQNLLHLVTVPTPIQTEKQADDLALLQYTGGTTGLAKGSMLTHRNLVVNAHQASAWMYKTREGQEKILGVLPFFHVYGMTAVMNLAIKLAATMILLPKFDRDQILKTIVKEKPTIFPGAPTMYVSLINHPRIHKYQLNSIDACISGSAPLPIEVQDKFEQLTGGRLVEGYGLTETSPVTHTNLIWDRKKDSTIGLPWPDTECKIVSMETGEELAPGLIGELYIRGPQVMKGYWNRPEETAEVIKDGWLATGDLAKMDDEGYFYIVDRRKDLIIAGGFNIYPREIEEVLYEHPSIDEVVVIGVPDAYRGETTKAYVVLKKGMSATSSELDKHCRENLAGFKVPRLYEFRDELPKSAIGKILRRVLQDEMKQKKQE</sequence>
<evidence type="ECO:0000313" key="6">
    <source>
        <dbReference type="Proteomes" id="UP000430692"/>
    </source>
</evidence>
<gene>
    <name evidence="5" type="ORF">GSM42_17280</name>
</gene>
<dbReference type="GO" id="GO:0016877">
    <property type="term" value="F:ligase activity, forming carbon-sulfur bonds"/>
    <property type="evidence" value="ECO:0007669"/>
    <property type="project" value="UniProtKB-ARBA"/>
</dbReference>
<dbReference type="FunFam" id="3.40.50.12780:FF:000003">
    <property type="entry name" value="Long-chain-fatty-acid--CoA ligase FadD"/>
    <property type="match status" value="1"/>
</dbReference>
<evidence type="ECO:0000256" key="2">
    <source>
        <dbReference type="ARBA" id="ARBA00022598"/>
    </source>
</evidence>
<keyword evidence="2" id="KW-0436">Ligase</keyword>
<feature type="domain" description="AMP-dependent synthetase/ligase" evidence="3">
    <location>
        <begin position="31"/>
        <end position="415"/>
    </location>
</feature>
<protein>
    <submittedName>
        <fullName evidence="5">AMP-binding protein</fullName>
    </submittedName>
</protein>
<reference evidence="5 6" key="1">
    <citation type="submission" date="2019-12" db="EMBL/GenBank/DDBJ databases">
        <title>Whole-genome analyses of novel actinobacteria.</title>
        <authorList>
            <person name="Sahin N."/>
            <person name="Saygin H."/>
        </authorList>
    </citation>
    <scope>NUCLEOTIDE SEQUENCE [LARGE SCALE GENOMIC DNA]</scope>
    <source>
        <strain evidence="5 6">KC615</strain>
    </source>
</reference>
<dbReference type="Gene3D" id="2.30.38.10">
    <property type="entry name" value="Luciferase, Domain 3"/>
    <property type="match status" value="1"/>
</dbReference>
<dbReference type="PANTHER" id="PTHR43767">
    <property type="entry name" value="LONG-CHAIN-FATTY-ACID--COA LIGASE"/>
    <property type="match status" value="1"/>
</dbReference>
<dbReference type="Pfam" id="PF13193">
    <property type="entry name" value="AMP-binding_C"/>
    <property type="match status" value="1"/>
</dbReference>
<dbReference type="Proteomes" id="UP000430692">
    <property type="component" value="Unassembled WGS sequence"/>
</dbReference>
<dbReference type="EMBL" id="WUUL01000014">
    <property type="protein sequence ID" value="MXQ55437.1"/>
    <property type="molecule type" value="Genomic_DNA"/>
</dbReference>
<dbReference type="FunFam" id="3.30.300.30:FF:000008">
    <property type="entry name" value="2,3-dihydroxybenzoate-AMP ligase"/>
    <property type="match status" value="1"/>
</dbReference>
<evidence type="ECO:0000259" key="4">
    <source>
        <dbReference type="Pfam" id="PF13193"/>
    </source>
</evidence>
<name>A0A6I4VV69_9BACL</name>
<feature type="domain" description="AMP-binding enzyme C-terminal" evidence="4">
    <location>
        <begin position="465"/>
        <end position="540"/>
    </location>
</feature>
<dbReference type="Pfam" id="PF00501">
    <property type="entry name" value="AMP-binding"/>
    <property type="match status" value="1"/>
</dbReference>
<dbReference type="Gene3D" id="3.30.300.30">
    <property type="match status" value="1"/>
</dbReference>
<dbReference type="PROSITE" id="PS00455">
    <property type="entry name" value="AMP_BINDING"/>
    <property type="match status" value="1"/>
</dbReference>
<organism evidence="5 6">
    <name type="scientific">Shimazuella alba</name>
    <dbReference type="NCBI Taxonomy" id="2690964"/>
    <lineage>
        <taxon>Bacteria</taxon>
        <taxon>Bacillati</taxon>
        <taxon>Bacillota</taxon>
        <taxon>Bacilli</taxon>
        <taxon>Bacillales</taxon>
        <taxon>Thermoactinomycetaceae</taxon>
        <taxon>Shimazuella</taxon>
    </lineage>
</organism>
<dbReference type="RefSeq" id="WP_160802782.1">
    <property type="nucleotide sequence ID" value="NZ_WUUL01000014.1"/>
</dbReference>
<evidence type="ECO:0000259" key="3">
    <source>
        <dbReference type="Pfam" id="PF00501"/>
    </source>
</evidence>
<dbReference type="SUPFAM" id="SSF56801">
    <property type="entry name" value="Acetyl-CoA synthetase-like"/>
    <property type="match status" value="1"/>
</dbReference>
<dbReference type="InterPro" id="IPR050237">
    <property type="entry name" value="ATP-dep_AMP-bd_enzyme"/>
</dbReference>
<comment type="caution">
    <text evidence="5">The sequence shown here is derived from an EMBL/GenBank/DDBJ whole genome shotgun (WGS) entry which is preliminary data.</text>
</comment>
<evidence type="ECO:0000313" key="5">
    <source>
        <dbReference type="EMBL" id="MXQ55437.1"/>
    </source>
</evidence>
<dbReference type="PANTHER" id="PTHR43767:SF9">
    <property type="entry name" value="LONG-CHAIN-FATTY-ACID--COA LIGASE"/>
    <property type="match status" value="1"/>
</dbReference>
<evidence type="ECO:0000256" key="1">
    <source>
        <dbReference type="ARBA" id="ARBA00006432"/>
    </source>
</evidence>
<proteinExistence type="inferred from homology"/>
<dbReference type="AlphaFoldDB" id="A0A6I4VV69"/>
<dbReference type="InterPro" id="IPR025110">
    <property type="entry name" value="AMP-bd_C"/>
</dbReference>
<dbReference type="InterPro" id="IPR000873">
    <property type="entry name" value="AMP-dep_synth/lig_dom"/>
</dbReference>
<dbReference type="InterPro" id="IPR045851">
    <property type="entry name" value="AMP-bd_C_sf"/>
</dbReference>
<accession>A0A6I4VV69</accession>
<dbReference type="Gene3D" id="3.40.50.980">
    <property type="match status" value="2"/>
</dbReference>
<dbReference type="InterPro" id="IPR020845">
    <property type="entry name" value="AMP-binding_CS"/>
</dbReference>